<proteinExistence type="predicted"/>
<accession>A0A107EKA4</accession>
<dbReference type="EMBL" id="LPIX01000105">
    <property type="protein sequence ID" value="KWD92703.1"/>
    <property type="molecule type" value="Genomic_DNA"/>
</dbReference>
<dbReference type="OrthoDB" id="9027184at2"/>
<gene>
    <name evidence="1" type="ORF">WL73_27935</name>
</gene>
<sequence length="385" mass="42074">MTFELPNLDTTTYDELVAGLVRRIPQYTDLWTDYNATDPGITFVQLLAWLDESLLYQANQIPTLTDENFLRWVLGLAFSSNETAYSKAAVTDYDFAFLALQAALAKLEQGAPATKASLQRQVLAFRDAPCLALTLADVEALAMQANGMIEAEYEQQVQQQQASHSSVPVPVPLYVQAAYAQTRGEASIAHILDDAPWQYQYPAYPNRQQYANATDTMRRLLLLQPQAASDKAATLLRQVAYYLQPRVLAGNALRVAPAQLTPIDLAIAIQCAPDANLSITLDALVTALYRYLLPAQGPGGRGWRYGQAPNPDDLMHLVLGVPGVTALDAFDLTYLPTIALDEMAQLGATTLLAALPNGRTAMRYAGLPQLRCLDITATNRAPGTR</sequence>
<evidence type="ECO:0000313" key="1">
    <source>
        <dbReference type="EMBL" id="KWD92703.1"/>
    </source>
</evidence>
<comment type="caution">
    <text evidence="1">The sequence shown here is derived from an EMBL/GenBank/DDBJ whole genome shotgun (WGS) entry which is preliminary data.</text>
</comment>
<organism evidence="1 2">
    <name type="scientific">Burkholderia ubonensis</name>
    <dbReference type="NCBI Taxonomy" id="101571"/>
    <lineage>
        <taxon>Bacteria</taxon>
        <taxon>Pseudomonadati</taxon>
        <taxon>Pseudomonadota</taxon>
        <taxon>Betaproteobacteria</taxon>
        <taxon>Burkholderiales</taxon>
        <taxon>Burkholderiaceae</taxon>
        <taxon>Burkholderia</taxon>
        <taxon>Burkholderia cepacia complex</taxon>
    </lineage>
</organism>
<dbReference type="AlphaFoldDB" id="A0A107EKA4"/>
<evidence type="ECO:0000313" key="2">
    <source>
        <dbReference type="Proteomes" id="UP000062998"/>
    </source>
</evidence>
<name>A0A107EKA4_9BURK</name>
<evidence type="ECO:0008006" key="3">
    <source>
        <dbReference type="Google" id="ProtNLM"/>
    </source>
</evidence>
<dbReference type="Proteomes" id="UP000062998">
    <property type="component" value="Unassembled WGS sequence"/>
</dbReference>
<reference evidence="1 2" key="1">
    <citation type="submission" date="2015-11" db="EMBL/GenBank/DDBJ databases">
        <title>Expanding the genomic diversity of Burkholderia species for the development of highly accurate diagnostics.</title>
        <authorList>
            <person name="Sahl J."/>
            <person name="Keim P."/>
            <person name="Wagner D."/>
        </authorList>
    </citation>
    <scope>NUCLEOTIDE SEQUENCE [LARGE SCALE GENOMIC DNA]</scope>
    <source>
        <strain evidence="1 2">MSMB2167WGS</strain>
    </source>
</reference>
<dbReference type="RefSeq" id="WP_060327259.1">
    <property type="nucleotide sequence ID" value="NZ_LPIU01000068.1"/>
</dbReference>
<protein>
    <recommendedName>
        <fullName evidence="3">Baseplate protein J-like domain-containing protein</fullName>
    </recommendedName>
</protein>